<feature type="region of interest" description="Disordered" evidence="1">
    <location>
        <begin position="1"/>
        <end position="50"/>
    </location>
</feature>
<dbReference type="AlphaFoldDB" id="A0A918UZR7"/>
<evidence type="ECO:0000313" key="3">
    <source>
        <dbReference type="EMBL" id="GGZ45763.1"/>
    </source>
</evidence>
<name>A0A918UZR7_9ACTN</name>
<dbReference type="Proteomes" id="UP000634660">
    <property type="component" value="Unassembled WGS sequence"/>
</dbReference>
<keyword evidence="2" id="KW-1133">Transmembrane helix</keyword>
<feature type="transmembrane region" description="Helical" evidence="2">
    <location>
        <begin position="65"/>
        <end position="86"/>
    </location>
</feature>
<evidence type="ECO:0000313" key="4">
    <source>
        <dbReference type="Proteomes" id="UP000634660"/>
    </source>
</evidence>
<accession>A0A918UZR7</accession>
<dbReference type="EMBL" id="BMVX01000001">
    <property type="protein sequence ID" value="GGZ45763.1"/>
    <property type="molecule type" value="Genomic_DNA"/>
</dbReference>
<feature type="compositionally biased region" description="Low complexity" evidence="1">
    <location>
        <begin position="1"/>
        <end position="14"/>
    </location>
</feature>
<keyword evidence="2" id="KW-0472">Membrane</keyword>
<evidence type="ECO:0000256" key="1">
    <source>
        <dbReference type="SAM" id="MobiDB-lite"/>
    </source>
</evidence>
<evidence type="ECO:0000256" key="2">
    <source>
        <dbReference type="SAM" id="Phobius"/>
    </source>
</evidence>
<reference evidence="3" key="1">
    <citation type="journal article" date="2014" name="Int. J. Syst. Evol. Microbiol.">
        <title>Complete genome sequence of Corynebacterium casei LMG S-19264T (=DSM 44701T), isolated from a smear-ripened cheese.</title>
        <authorList>
            <consortium name="US DOE Joint Genome Institute (JGI-PGF)"/>
            <person name="Walter F."/>
            <person name="Albersmeier A."/>
            <person name="Kalinowski J."/>
            <person name="Ruckert C."/>
        </authorList>
    </citation>
    <scope>NUCLEOTIDE SEQUENCE</scope>
    <source>
        <strain evidence="3">JCM 4834</strain>
    </source>
</reference>
<reference evidence="3" key="2">
    <citation type="submission" date="2020-09" db="EMBL/GenBank/DDBJ databases">
        <authorList>
            <person name="Sun Q."/>
            <person name="Ohkuma M."/>
        </authorList>
    </citation>
    <scope>NUCLEOTIDE SEQUENCE</scope>
    <source>
        <strain evidence="3">JCM 4834</strain>
    </source>
</reference>
<proteinExistence type="predicted"/>
<comment type="caution">
    <text evidence="3">The sequence shown here is derived from an EMBL/GenBank/DDBJ whole genome shotgun (WGS) entry which is preliminary data.</text>
</comment>
<keyword evidence="2" id="KW-0812">Transmembrane</keyword>
<protein>
    <submittedName>
        <fullName evidence="3">Uncharacterized protein</fullName>
    </submittedName>
</protein>
<organism evidence="3 4">
    <name type="scientific">Streptomyces subrutilus</name>
    <dbReference type="NCBI Taxonomy" id="36818"/>
    <lineage>
        <taxon>Bacteria</taxon>
        <taxon>Bacillati</taxon>
        <taxon>Actinomycetota</taxon>
        <taxon>Actinomycetes</taxon>
        <taxon>Kitasatosporales</taxon>
        <taxon>Streptomycetaceae</taxon>
        <taxon>Streptomyces</taxon>
    </lineage>
</organism>
<sequence>MRGAPFGTGAHAGTTGTGTPGTPGFQEDPMSVDPVPPQETPPAEGCIAEAHQERPDGGIFEHPRILLALIAFGGLMFAAFFAARIAGF</sequence>
<gene>
    <name evidence="3" type="ORF">GCM10010371_00940</name>
</gene>